<dbReference type="AlphaFoldDB" id="A0A4Y2JWH4"/>
<organism evidence="1 2">
    <name type="scientific">Araneus ventricosus</name>
    <name type="common">Orbweaver spider</name>
    <name type="synonym">Epeira ventricosa</name>
    <dbReference type="NCBI Taxonomy" id="182803"/>
    <lineage>
        <taxon>Eukaryota</taxon>
        <taxon>Metazoa</taxon>
        <taxon>Ecdysozoa</taxon>
        <taxon>Arthropoda</taxon>
        <taxon>Chelicerata</taxon>
        <taxon>Arachnida</taxon>
        <taxon>Araneae</taxon>
        <taxon>Araneomorphae</taxon>
        <taxon>Entelegynae</taxon>
        <taxon>Araneoidea</taxon>
        <taxon>Araneidae</taxon>
        <taxon>Araneus</taxon>
    </lineage>
</organism>
<gene>
    <name evidence="1" type="ORF">AVEN_213443-2_2</name>
</gene>
<dbReference type="EMBL" id="BGPR01003913">
    <property type="protein sequence ID" value="GBM93879.1"/>
    <property type="molecule type" value="Genomic_DNA"/>
</dbReference>
<comment type="caution">
    <text evidence="1">The sequence shown here is derived from an EMBL/GenBank/DDBJ whole genome shotgun (WGS) entry which is preliminary data.</text>
</comment>
<keyword evidence="2" id="KW-1185">Reference proteome</keyword>
<protein>
    <submittedName>
        <fullName evidence="1">Uncharacterized protein</fullName>
    </submittedName>
</protein>
<evidence type="ECO:0000313" key="1">
    <source>
        <dbReference type="EMBL" id="GBM93879.1"/>
    </source>
</evidence>
<accession>A0A4Y2JWH4</accession>
<sequence>FGDTTVTESKDLTREDHIQLTIAKAGLD</sequence>
<feature type="non-terminal residue" evidence="1">
    <location>
        <position position="1"/>
    </location>
</feature>
<proteinExistence type="predicted"/>
<name>A0A4Y2JWH4_ARAVE</name>
<evidence type="ECO:0000313" key="2">
    <source>
        <dbReference type="Proteomes" id="UP000499080"/>
    </source>
</evidence>
<reference evidence="1 2" key="1">
    <citation type="journal article" date="2019" name="Sci. Rep.">
        <title>Orb-weaving spider Araneus ventricosus genome elucidates the spidroin gene catalogue.</title>
        <authorList>
            <person name="Kono N."/>
            <person name="Nakamura H."/>
            <person name="Ohtoshi R."/>
            <person name="Moran D.A.P."/>
            <person name="Shinohara A."/>
            <person name="Yoshida Y."/>
            <person name="Fujiwara M."/>
            <person name="Mori M."/>
            <person name="Tomita M."/>
            <person name="Arakawa K."/>
        </authorList>
    </citation>
    <scope>NUCLEOTIDE SEQUENCE [LARGE SCALE GENOMIC DNA]</scope>
</reference>
<dbReference type="Proteomes" id="UP000499080">
    <property type="component" value="Unassembled WGS sequence"/>
</dbReference>